<feature type="region of interest" description="Disordered" evidence="1">
    <location>
        <begin position="547"/>
        <end position="569"/>
    </location>
</feature>
<feature type="compositionally biased region" description="Low complexity" evidence="1">
    <location>
        <begin position="329"/>
        <end position="342"/>
    </location>
</feature>
<accession>A0A6A5UAT1</accession>
<feature type="region of interest" description="Disordered" evidence="1">
    <location>
        <begin position="149"/>
        <end position="277"/>
    </location>
</feature>
<keyword evidence="3" id="KW-1185">Reference proteome</keyword>
<feature type="region of interest" description="Disordered" evidence="1">
    <location>
        <begin position="290"/>
        <end position="385"/>
    </location>
</feature>
<feature type="compositionally biased region" description="Polar residues" evidence="1">
    <location>
        <begin position="198"/>
        <end position="219"/>
    </location>
</feature>
<organism evidence="2 3">
    <name type="scientific">Byssothecium circinans</name>
    <dbReference type="NCBI Taxonomy" id="147558"/>
    <lineage>
        <taxon>Eukaryota</taxon>
        <taxon>Fungi</taxon>
        <taxon>Dikarya</taxon>
        <taxon>Ascomycota</taxon>
        <taxon>Pezizomycotina</taxon>
        <taxon>Dothideomycetes</taxon>
        <taxon>Pleosporomycetidae</taxon>
        <taxon>Pleosporales</taxon>
        <taxon>Massarineae</taxon>
        <taxon>Massarinaceae</taxon>
        <taxon>Byssothecium</taxon>
    </lineage>
</organism>
<evidence type="ECO:0000313" key="3">
    <source>
        <dbReference type="Proteomes" id="UP000800035"/>
    </source>
</evidence>
<feature type="compositionally biased region" description="Low complexity" evidence="1">
    <location>
        <begin position="230"/>
        <end position="239"/>
    </location>
</feature>
<protein>
    <submittedName>
        <fullName evidence="2">Uncharacterized protein</fullName>
    </submittedName>
</protein>
<dbReference type="Proteomes" id="UP000800035">
    <property type="component" value="Unassembled WGS sequence"/>
</dbReference>
<dbReference type="OrthoDB" id="5430532at2759"/>
<feature type="compositionally biased region" description="Basic and acidic residues" evidence="1">
    <location>
        <begin position="242"/>
        <end position="253"/>
    </location>
</feature>
<sequence>MKRKFSFNLPPIKVPLRSESHGKYTNPTSSHRRHVSNDSVSPLSSPYISRRPLDVTTERELRAACKLILQNFKPSDADFADQDPKLDFSGPYKRKEHRTEQSQPSHVAREVRVHRPTGAPQDMKSIHDAKNHPRKVDYSVKAYPDLPMLANSGRRREGRTAEKEAEMGRLVKTPTHDAARAAHMRSEIDSDDAKSLETPLTASTDTHINSHSTAPTSVASHRASRQYESAAAAADAQAAEWMRQELEKRRQREASSNPQVEQAQSSHRPPSRSGSIRAGIKDYIFPGARNLTRSQSRDSIQTANSQASGQLRRGGSVTGWRSWGLSRMTSSRSNSRPGTSSGRMERQEQERKAELDLNRKLPPLPSLDTWEDTETRDKEKRQSQVPAAHIANMMRTQDQQQQDYAAAVRKHHRKSGSDTMALRYANAHAQTSSSRIASPVQSSFSHKPVMASMDHSMDFDHMMSAMSSSRNLDEHLKLNAGSHAPQRSTSSVSRSPSTKVGSDGRLHAPNFSRKISAEVPRPPQTATTTVTATVTTPDTEYVRAVHVSGPRKEDHKEEQKRSLRKVLGGWMSKKEKKEDWMGQFEKKGIKNGVMTQDEAALPPVVRY</sequence>
<feature type="region of interest" description="Disordered" evidence="1">
    <location>
        <begin position="1"/>
        <end position="44"/>
    </location>
</feature>
<feature type="compositionally biased region" description="Basic and acidic residues" evidence="1">
    <location>
        <begin position="343"/>
        <end position="359"/>
    </location>
</feature>
<evidence type="ECO:0000313" key="2">
    <source>
        <dbReference type="EMBL" id="KAF1962011.1"/>
    </source>
</evidence>
<proteinExistence type="predicted"/>
<evidence type="ECO:0000256" key="1">
    <source>
        <dbReference type="SAM" id="MobiDB-lite"/>
    </source>
</evidence>
<feature type="compositionally biased region" description="Low complexity" evidence="1">
    <location>
        <begin position="487"/>
        <end position="501"/>
    </location>
</feature>
<dbReference type="AlphaFoldDB" id="A0A6A5UAT1"/>
<feature type="region of interest" description="Disordered" evidence="1">
    <location>
        <begin position="481"/>
        <end position="530"/>
    </location>
</feature>
<feature type="compositionally biased region" description="Polar residues" evidence="1">
    <location>
        <begin position="254"/>
        <end position="274"/>
    </location>
</feature>
<dbReference type="EMBL" id="ML976980">
    <property type="protein sequence ID" value="KAF1962011.1"/>
    <property type="molecule type" value="Genomic_DNA"/>
</dbReference>
<feature type="compositionally biased region" description="Basic and acidic residues" evidence="1">
    <location>
        <begin position="550"/>
        <end position="561"/>
    </location>
</feature>
<feature type="compositionally biased region" description="Basic and acidic residues" evidence="1">
    <location>
        <begin position="373"/>
        <end position="382"/>
    </location>
</feature>
<name>A0A6A5UAT1_9PLEO</name>
<feature type="compositionally biased region" description="Polar residues" evidence="1">
    <location>
        <begin position="291"/>
        <end position="309"/>
    </location>
</feature>
<gene>
    <name evidence="2" type="ORF">CC80DRAFT_201914</name>
</gene>
<feature type="region of interest" description="Disordered" evidence="1">
    <location>
        <begin position="76"/>
        <end position="109"/>
    </location>
</feature>
<feature type="compositionally biased region" description="Basic and acidic residues" evidence="1">
    <location>
        <begin position="154"/>
        <end position="195"/>
    </location>
</feature>
<reference evidence="2" key="1">
    <citation type="journal article" date="2020" name="Stud. Mycol.">
        <title>101 Dothideomycetes genomes: a test case for predicting lifestyles and emergence of pathogens.</title>
        <authorList>
            <person name="Haridas S."/>
            <person name="Albert R."/>
            <person name="Binder M."/>
            <person name="Bloem J."/>
            <person name="Labutti K."/>
            <person name="Salamov A."/>
            <person name="Andreopoulos B."/>
            <person name="Baker S."/>
            <person name="Barry K."/>
            <person name="Bills G."/>
            <person name="Bluhm B."/>
            <person name="Cannon C."/>
            <person name="Castanera R."/>
            <person name="Culley D."/>
            <person name="Daum C."/>
            <person name="Ezra D."/>
            <person name="Gonzalez J."/>
            <person name="Henrissat B."/>
            <person name="Kuo A."/>
            <person name="Liang C."/>
            <person name="Lipzen A."/>
            <person name="Lutzoni F."/>
            <person name="Magnuson J."/>
            <person name="Mondo S."/>
            <person name="Nolan M."/>
            <person name="Ohm R."/>
            <person name="Pangilinan J."/>
            <person name="Park H.-J."/>
            <person name="Ramirez L."/>
            <person name="Alfaro M."/>
            <person name="Sun H."/>
            <person name="Tritt A."/>
            <person name="Yoshinaga Y."/>
            <person name="Zwiers L.-H."/>
            <person name="Turgeon B."/>
            <person name="Goodwin S."/>
            <person name="Spatafora J."/>
            <person name="Crous P."/>
            <person name="Grigoriev I."/>
        </authorList>
    </citation>
    <scope>NUCLEOTIDE SEQUENCE</scope>
    <source>
        <strain evidence="2">CBS 675.92</strain>
    </source>
</reference>